<evidence type="ECO:0000256" key="1">
    <source>
        <dbReference type="ARBA" id="ARBA00004623"/>
    </source>
</evidence>
<reference evidence="12" key="1">
    <citation type="journal article" date="2020" name="Stud. Mycol.">
        <title>101 Dothideomycetes genomes: a test case for predicting lifestyles and emergence of pathogens.</title>
        <authorList>
            <person name="Haridas S."/>
            <person name="Albert R."/>
            <person name="Binder M."/>
            <person name="Bloem J."/>
            <person name="Labutti K."/>
            <person name="Salamov A."/>
            <person name="Andreopoulos B."/>
            <person name="Baker S."/>
            <person name="Barry K."/>
            <person name="Bills G."/>
            <person name="Bluhm B."/>
            <person name="Cannon C."/>
            <person name="Castanera R."/>
            <person name="Culley D."/>
            <person name="Daum C."/>
            <person name="Ezra D."/>
            <person name="Gonzalez J."/>
            <person name="Henrissat B."/>
            <person name="Kuo A."/>
            <person name="Liang C."/>
            <person name="Lipzen A."/>
            <person name="Lutzoni F."/>
            <person name="Magnuson J."/>
            <person name="Mondo S."/>
            <person name="Nolan M."/>
            <person name="Ohm R."/>
            <person name="Pangilinan J."/>
            <person name="Park H.-J."/>
            <person name="Ramirez L."/>
            <person name="Alfaro M."/>
            <person name="Sun H."/>
            <person name="Tritt A."/>
            <person name="Yoshinaga Y."/>
            <person name="Zwiers L.-H."/>
            <person name="Turgeon B."/>
            <person name="Goodwin S."/>
            <person name="Spatafora J."/>
            <person name="Crous P."/>
            <person name="Grigoriev I."/>
        </authorList>
    </citation>
    <scope>NUCLEOTIDE SEQUENCE</scope>
    <source>
        <strain evidence="12">ATCC 16933</strain>
    </source>
</reference>
<dbReference type="InterPro" id="IPR007242">
    <property type="entry name" value="Atg12"/>
</dbReference>
<evidence type="ECO:0000256" key="5">
    <source>
        <dbReference type="ARBA" id="ARBA00022499"/>
    </source>
</evidence>
<dbReference type="GO" id="GO:0000422">
    <property type="term" value="P:autophagy of mitochondrion"/>
    <property type="evidence" value="ECO:0007669"/>
    <property type="project" value="TreeGrafter"/>
</dbReference>
<dbReference type="GO" id="GO:0034274">
    <property type="term" value="C:Atg12-Atg5-Atg16 complex"/>
    <property type="evidence" value="ECO:0007669"/>
    <property type="project" value="TreeGrafter"/>
</dbReference>
<name>A0A6A6NQ22_9PEZI</name>
<dbReference type="Gene3D" id="3.10.20.90">
    <property type="entry name" value="Phosphatidylinositol 3-kinase Catalytic Subunit, Chain A, domain 1"/>
    <property type="match status" value="1"/>
</dbReference>
<proteinExistence type="inferred from homology"/>
<evidence type="ECO:0000256" key="10">
    <source>
        <dbReference type="RuleBase" id="RU361201"/>
    </source>
</evidence>
<accession>A0A6A6NQ22</accession>
<evidence type="ECO:0000256" key="8">
    <source>
        <dbReference type="ARBA" id="ARBA00023006"/>
    </source>
</evidence>
<evidence type="ECO:0000256" key="3">
    <source>
        <dbReference type="ARBA" id="ARBA00015875"/>
    </source>
</evidence>
<organism evidence="12 13">
    <name type="scientific">Lineolata rhizophorae</name>
    <dbReference type="NCBI Taxonomy" id="578093"/>
    <lineage>
        <taxon>Eukaryota</taxon>
        <taxon>Fungi</taxon>
        <taxon>Dikarya</taxon>
        <taxon>Ascomycota</taxon>
        <taxon>Pezizomycotina</taxon>
        <taxon>Dothideomycetes</taxon>
        <taxon>Dothideomycetes incertae sedis</taxon>
        <taxon>Lineolatales</taxon>
        <taxon>Lineolataceae</taxon>
        <taxon>Lineolata</taxon>
    </lineage>
</organism>
<comment type="subunit">
    <text evidence="10">Forms a conjugate with ATG5.</text>
</comment>
<dbReference type="Pfam" id="PF04110">
    <property type="entry name" value="APG12"/>
    <property type="match status" value="1"/>
</dbReference>
<evidence type="ECO:0000256" key="7">
    <source>
        <dbReference type="ARBA" id="ARBA00022927"/>
    </source>
</evidence>
<dbReference type="GO" id="GO:0015031">
    <property type="term" value="P:protein transport"/>
    <property type="evidence" value="ECO:0007669"/>
    <property type="project" value="UniProtKB-KW"/>
</dbReference>
<dbReference type="GO" id="GO:0019776">
    <property type="term" value="F:Atg8-family ligase activity"/>
    <property type="evidence" value="ECO:0007669"/>
    <property type="project" value="TreeGrafter"/>
</dbReference>
<keyword evidence="13" id="KW-1185">Reference proteome</keyword>
<keyword evidence="7 10" id="KW-0653">Protein transport</keyword>
<dbReference type="GO" id="GO:0097352">
    <property type="term" value="P:autophagosome maturation"/>
    <property type="evidence" value="ECO:0007669"/>
    <property type="project" value="TreeGrafter"/>
</dbReference>
<evidence type="ECO:0000313" key="12">
    <source>
        <dbReference type="EMBL" id="KAF2453789.1"/>
    </source>
</evidence>
<comment type="subcellular location">
    <subcellularLocation>
        <location evidence="1 10">Preautophagosomal structure membrane</location>
        <topology evidence="1 10">Peripheral membrane protein</topology>
    </subcellularLocation>
</comment>
<evidence type="ECO:0000256" key="4">
    <source>
        <dbReference type="ARBA" id="ARBA00022448"/>
    </source>
</evidence>
<keyword evidence="5 10" id="KW-1017">Isopeptide bond</keyword>
<dbReference type="AlphaFoldDB" id="A0A6A6NQ22"/>
<keyword evidence="9 10" id="KW-0472">Membrane</keyword>
<evidence type="ECO:0000256" key="2">
    <source>
        <dbReference type="ARBA" id="ARBA00007778"/>
    </source>
</evidence>
<keyword evidence="4 10" id="KW-0813">Transport</keyword>
<keyword evidence="8 10" id="KW-0072">Autophagy</keyword>
<gene>
    <name evidence="12" type="ORF">BDY21DRAFT_401258</name>
</gene>
<dbReference type="GO" id="GO:0000421">
    <property type="term" value="C:autophagosome membrane"/>
    <property type="evidence" value="ECO:0007669"/>
    <property type="project" value="TreeGrafter"/>
</dbReference>
<feature type="compositionally biased region" description="Low complexity" evidence="11">
    <location>
        <begin position="1"/>
        <end position="10"/>
    </location>
</feature>
<dbReference type="SUPFAM" id="SSF54236">
    <property type="entry name" value="Ubiquitin-like"/>
    <property type="match status" value="1"/>
</dbReference>
<dbReference type="GO" id="GO:0061723">
    <property type="term" value="P:glycophagy"/>
    <property type="evidence" value="ECO:0007669"/>
    <property type="project" value="TreeGrafter"/>
</dbReference>
<dbReference type="OrthoDB" id="10003551at2759"/>
<dbReference type="FunFam" id="3.10.20.90:FF:000148">
    <property type="entry name" value="Ubiquitin-like protein ATG12"/>
    <property type="match status" value="1"/>
</dbReference>
<keyword evidence="6 10" id="KW-0833">Ubl conjugation pathway</keyword>
<dbReference type="PANTHER" id="PTHR13385:SF0">
    <property type="entry name" value="UBIQUITIN-LIKE PROTEIN ATG12"/>
    <property type="match status" value="1"/>
</dbReference>
<evidence type="ECO:0000256" key="9">
    <source>
        <dbReference type="ARBA" id="ARBA00023136"/>
    </source>
</evidence>
<evidence type="ECO:0000256" key="6">
    <source>
        <dbReference type="ARBA" id="ARBA00022786"/>
    </source>
</evidence>
<dbReference type="CDD" id="cd01612">
    <property type="entry name" value="Ubl_ATG12"/>
    <property type="match status" value="1"/>
</dbReference>
<dbReference type="GO" id="GO:0000045">
    <property type="term" value="P:autophagosome assembly"/>
    <property type="evidence" value="ECO:0007669"/>
    <property type="project" value="InterPro"/>
</dbReference>
<protein>
    <recommendedName>
        <fullName evidence="3 10">Ubiquitin-like protein ATG12</fullName>
    </recommendedName>
</protein>
<comment type="function">
    <text evidence="10">Ubiquitin-like protein involved in cytoplasm to vacuole transport (Cvt), autophagy vesicles formation, mitophagy, and nucleophagy.</text>
</comment>
<feature type="compositionally biased region" description="Low complexity" evidence="11">
    <location>
        <begin position="45"/>
        <end position="55"/>
    </location>
</feature>
<evidence type="ECO:0000313" key="13">
    <source>
        <dbReference type="Proteomes" id="UP000799766"/>
    </source>
</evidence>
<dbReference type="Proteomes" id="UP000799766">
    <property type="component" value="Unassembled WGS sequence"/>
</dbReference>
<sequence>MTDPSASNPAGGAGPPDPAGASTSSPGPSTKKTASPSPSPPRPSSPSSSSSSNADLPLTTAASAVLTALPRDTRAALSSAGELGLPKVTVRLQPVGSAPALRQRVFKVGSGARFETVVRSLRRKLGARDHESVFCYVNSVFAPGLDEGVGNLWRCFKTKDELVVAYSVTPAFG</sequence>
<dbReference type="InterPro" id="IPR029071">
    <property type="entry name" value="Ubiquitin-like_domsf"/>
</dbReference>
<dbReference type="EMBL" id="MU001695">
    <property type="protein sequence ID" value="KAF2453789.1"/>
    <property type="molecule type" value="Genomic_DNA"/>
</dbReference>
<feature type="compositionally biased region" description="Low complexity" evidence="11">
    <location>
        <begin position="19"/>
        <end position="36"/>
    </location>
</feature>
<dbReference type="GO" id="GO:0034727">
    <property type="term" value="P:piecemeal microautophagy of the nucleus"/>
    <property type="evidence" value="ECO:0007669"/>
    <property type="project" value="TreeGrafter"/>
</dbReference>
<dbReference type="PANTHER" id="PTHR13385">
    <property type="entry name" value="AUTOPHAGY PROTEIN 12"/>
    <property type="match status" value="1"/>
</dbReference>
<comment type="similarity">
    <text evidence="2 10">Belongs to the ATG12 family.</text>
</comment>
<dbReference type="GO" id="GO:0034045">
    <property type="term" value="C:phagophore assembly site membrane"/>
    <property type="evidence" value="ECO:0007669"/>
    <property type="project" value="UniProtKB-SubCell"/>
</dbReference>
<evidence type="ECO:0000256" key="11">
    <source>
        <dbReference type="SAM" id="MobiDB-lite"/>
    </source>
</evidence>
<feature type="region of interest" description="Disordered" evidence="11">
    <location>
        <begin position="1"/>
        <end position="55"/>
    </location>
</feature>